<protein>
    <submittedName>
        <fullName evidence="2">Membrane-bound metal-dependent hydrolase</fullName>
    </submittedName>
</protein>
<organism evidence="2 3">
    <name type="scientific">Candidatus Sulfotelmatobacter kueseliae</name>
    <dbReference type="NCBI Taxonomy" id="2042962"/>
    <lineage>
        <taxon>Bacteria</taxon>
        <taxon>Pseudomonadati</taxon>
        <taxon>Acidobacteriota</taxon>
        <taxon>Terriglobia</taxon>
        <taxon>Terriglobales</taxon>
        <taxon>Candidatus Korobacteraceae</taxon>
        <taxon>Candidatus Sulfotelmatobacter</taxon>
    </lineage>
</organism>
<evidence type="ECO:0000256" key="1">
    <source>
        <dbReference type="SAM" id="Phobius"/>
    </source>
</evidence>
<feature type="transmembrane region" description="Helical" evidence="1">
    <location>
        <begin position="123"/>
        <end position="148"/>
    </location>
</feature>
<accession>A0A2U3L1G1</accession>
<name>A0A2U3L1G1_9BACT</name>
<dbReference type="Proteomes" id="UP000238701">
    <property type="component" value="Unassembled WGS sequence"/>
</dbReference>
<feature type="transmembrane region" description="Helical" evidence="1">
    <location>
        <begin position="45"/>
        <end position="66"/>
    </location>
</feature>
<feature type="transmembrane region" description="Helical" evidence="1">
    <location>
        <begin position="160"/>
        <end position="178"/>
    </location>
</feature>
<gene>
    <name evidence="2" type="ORF">SBA1_600036</name>
</gene>
<proteinExistence type="predicted"/>
<evidence type="ECO:0000313" key="2">
    <source>
        <dbReference type="EMBL" id="SPF45733.1"/>
    </source>
</evidence>
<reference evidence="3" key="1">
    <citation type="submission" date="2018-02" db="EMBL/GenBank/DDBJ databases">
        <authorList>
            <person name="Hausmann B."/>
        </authorList>
    </citation>
    <scope>NUCLEOTIDE SEQUENCE [LARGE SCALE GENOMIC DNA]</scope>
    <source>
        <strain evidence="3">Peat soil MAG SbA1</strain>
    </source>
</reference>
<dbReference type="InterPro" id="IPR053170">
    <property type="entry name" value="Transcription_regulator"/>
</dbReference>
<dbReference type="PANTHER" id="PTHR40031">
    <property type="entry name" value="HYPOTHETICAL MEMBRANE SPANNING PROTEIN"/>
    <property type="match status" value="1"/>
</dbReference>
<keyword evidence="2" id="KW-0378">Hydrolase</keyword>
<dbReference type="OrthoDB" id="110250at2"/>
<keyword evidence="1" id="KW-0812">Transmembrane</keyword>
<keyword evidence="1" id="KW-1133">Transmembrane helix</keyword>
<evidence type="ECO:0000313" key="3">
    <source>
        <dbReference type="Proteomes" id="UP000238701"/>
    </source>
</evidence>
<dbReference type="AlphaFoldDB" id="A0A2U3L1G1"/>
<feature type="transmembrane region" description="Helical" evidence="1">
    <location>
        <begin position="86"/>
        <end position="103"/>
    </location>
</feature>
<dbReference type="Pfam" id="PF04307">
    <property type="entry name" value="YdjM"/>
    <property type="match status" value="1"/>
</dbReference>
<dbReference type="EMBL" id="OMOD01000156">
    <property type="protein sequence ID" value="SPF45733.1"/>
    <property type="molecule type" value="Genomic_DNA"/>
</dbReference>
<dbReference type="InterPro" id="IPR007404">
    <property type="entry name" value="YdjM-like"/>
</dbReference>
<keyword evidence="1" id="KW-0472">Membrane</keyword>
<dbReference type="PANTHER" id="PTHR40031:SF1">
    <property type="entry name" value="MEMBRANE-BOUND METAL-DEPENDENT HYDROLASE"/>
    <property type="match status" value="1"/>
</dbReference>
<dbReference type="GO" id="GO:0016787">
    <property type="term" value="F:hydrolase activity"/>
    <property type="evidence" value="ECO:0007669"/>
    <property type="project" value="UniProtKB-KW"/>
</dbReference>
<sequence length="345" mass="38440">MGRAGLNRKTALATLTLTLAAEAPDLDVLGRFGGPAFGFAHHRGFTHSFLGIPLTSAVVVGVVYLFWRLRGRKTNNPKLPPRWGRLFFYACLAGLSHILLDFTNNYGVRPFWPFSEKWYSWDIVFIVEPVMLVLLIAGLTVPALFALVDKEIGAPRRGPRGRVAATLALVGIVLLWGLRDYEHRRAIQALEARTYEEADPVRVSAYPSMTDPFHWYGVAETPAFFALAPVDSLGPEVDPYGQLEIRYKPEETPVTLAAKQSYMGRVYLDWAQYPVTETETLPPPQGGYLVHFVDLRYLQMPSAISRGRGRRALSAAVELDKNLRVVGDVFGFGKDQVVVPEPGQR</sequence>